<dbReference type="HAMAP" id="MF_00386">
    <property type="entry name" value="UPF0161_YidD"/>
    <property type="match status" value="1"/>
</dbReference>
<dbReference type="Pfam" id="PF01809">
    <property type="entry name" value="YidD"/>
    <property type="match status" value="1"/>
</dbReference>
<protein>
    <recommendedName>
        <fullName evidence="1">Putative membrane protein insertion efficiency factor</fullName>
    </recommendedName>
</protein>
<keyword evidence="1" id="KW-1003">Cell membrane</keyword>
<evidence type="ECO:0000313" key="3">
    <source>
        <dbReference type="Proteomes" id="UP000707356"/>
    </source>
</evidence>
<reference evidence="2" key="1">
    <citation type="submission" date="2021-05" db="EMBL/GenBank/DDBJ databases">
        <authorList>
            <person name="Pietrasiak N."/>
            <person name="Ward R."/>
            <person name="Stajich J.E."/>
            <person name="Kurbessoian T."/>
        </authorList>
    </citation>
    <scope>NUCLEOTIDE SEQUENCE</scope>
    <source>
        <strain evidence="2">GSE-TBD4-15B</strain>
    </source>
</reference>
<dbReference type="PANTHER" id="PTHR33383:SF1">
    <property type="entry name" value="MEMBRANE PROTEIN INSERTION EFFICIENCY FACTOR-RELATED"/>
    <property type="match status" value="1"/>
</dbReference>
<organism evidence="2 3">
    <name type="scientific">Pegethrix bostrychoides GSE-TBD4-15B</name>
    <dbReference type="NCBI Taxonomy" id="2839662"/>
    <lineage>
        <taxon>Bacteria</taxon>
        <taxon>Bacillati</taxon>
        <taxon>Cyanobacteriota</taxon>
        <taxon>Cyanophyceae</taxon>
        <taxon>Oculatellales</taxon>
        <taxon>Oculatellaceae</taxon>
        <taxon>Pegethrix</taxon>
    </lineage>
</organism>
<proteinExistence type="inferred from homology"/>
<comment type="caution">
    <text evidence="2">The sequence shown here is derived from an EMBL/GenBank/DDBJ whole genome shotgun (WGS) entry which is preliminary data.</text>
</comment>
<evidence type="ECO:0000313" key="2">
    <source>
        <dbReference type="EMBL" id="MBW4466260.1"/>
    </source>
</evidence>
<comment type="subcellular location">
    <subcellularLocation>
        <location evidence="1">Cell membrane</location>
        <topology evidence="1">Peripheral membrane protein</topology>
        <orientation evidence="1">Cytoplasmic side</orientation>
    </subcellularLocation>
</comment>
<comment type="function">
    <text evidence="1">Could be involved in insertion of integral membrane proteins into the membrane.</text>
</comment>
<dbReference type="InterPro" id="IPR002696">
    <property type="entry name" value="Membr_insert_effic_factor_YidD"/>
</dbReference>
<dbReference type="Proteomes" id="UP000707356">
    <property type="component" value="Unassembled WGS sequence"/>
</dbReference>
<dbReference type="AlphaFoldDB" id="A0A951U550"/>
<keyword evidence="1" id="KW-0472">Membrane</keyword>
<evidence type="ECO:0000256" key="1">
    <source>
        <dbReference type="HAMAP-Rule" id="MF_00386"/>
    </source>
</evidence>
<dbReference type="NCBIfam" id="TIGR00278">
    <property type="entry name" value="membrane protein insertion efficiency factor YidD"/>
    <property type="match status" value="1"/>
</dbReference>
<comment type="similarity">
    <text evidence="1">Belongs to the UPF0161 family.</text>
</comment>
<dbReference type="PANTHER" id="PTHR33383">
    <property type="entry name" value="MEMBRANE PROTEIN INSERTION EFFICIENCY FACTOR-RELATED"/>
    <property type="match status" value="1"/>
</dbReference>
<reference evidence="2" key="2">
    <citation type="journal article" date="2022" name="Microbiol. Resour. Announc.">
        <title>Metagenome Sequencing to Explore Phylogenomics of Terrestrial Cyanobacteria.</title>
        <authorList>
            <person name="Ward R.D."/>
            <person name="Stajich J.E."/>
            <person name="Johansen J.R."/>
            <person name="Huntemann M."/>
            <person name="Clum A."/>
            <person name="Foster B."/>
            <person name="Foster B."/>
            <person name="Roux S."/>
            <person name="Palaniappan K."/>
            <person name="Varghese N."/>
            <person name="Mukherjee S."/>
            <person name="Reddy T.B.K."/>
            <person name="Daum C."/>
            <person name="Copeland A."/>
            <person name="Chen I.A."/>
            <person name="Ivanova N.N."/>
            <person name="Kyrpides N.C."/>
            <person name="Shapiro N."/>
            <person name="Eloe-Fadrosh E.A."/>
            <person name="Pietrasiak N."/>
        </authorList>
    </citation>
    <scope>NUCLEOTIDE SEQUENCE</scope>
    <source>
        <strain evidence="2">GSE-TBD4-15B</strain>
    </source>
</reference>
<sequence length="75" mass="8378">MKLALIGLIKGYRLLVSPLFHPTCRFYPTCSQYAIEAIERFGALKGSQLAVGRILRCQPLHHGGYDPVPPLKKLD</sequence>
<gene>
    <name evidence="2" type="primary">yidD</name>
    <name evidence="2" type="ORF">KME07_12600</name>
</gene>
<dbReference type="GO" id="GO:0005886">
    <property type="term" value="C:plasma membrane"/>
    <property type="evidence" value="ECO:0007669"/>
    <property type="project" value="UniProtKB-SubCell"/>
</dbReference>
<accession>A0A951U550</accession>
<dbReference type="SMART" id="SM01234">
    <property type="entry name" value="Haemolytic"/>
    <property type="match status" value="1"/>
</dbReference>
<dbReference type="EMBL" id="JAHHHV010000067">
    <property type="protein sequence ID" value="MBW4466260.1"/>
    <property type="molecule type" value="Genomic_DNA"/>
</dbReference>
<name>A0A951U550_9CYAN</name>